<name>A0A0E9U0H2_ANGAN</name>
<protein>
    <submittedName>
        <fullName evidence="1">Uncharacterized protein</fullName>
    </submittedName>
</protein>
<dbReference type="AlphaFoldDB" id="A0A0E9U0H2"/>
<accession>A0A0E9U0H2</accession>
<reference evidence="1" key="2">
    <citation type="journal article" date="2015" name="Fish Shellfish Immunol.">
        <title>Early steps in the European eel (Anguilla anguilla)-Vibrio vulnificus interaction in the gills: Role of the RtxA13 toxin.</title>
        <authorList>
            <person name="Callol A."/>
            <person name="Pajuelo D."/>
            <person name="Ebbesson L."/>
            <person name="Teles M."/>
            <person name="MacKenzie S."/>
            <person name="Amaro C."/>
        </authorList>
    </citation>
    <scope>NUCLEOTIDE SEQUENCE</scope>
</reference>
<sequence length="60" mass="6695">MLGTRLHSVQLFSQRHFVPKSLSSTFPSQAAVHLKKAADEQECIEVAPRLDSIGYRGRQA</sequence>
<evidence type="ECO:0000313" key="1">
    <source>
        <dbReference type="EMBL" id="JAH59394.1"/>
    </source>
</evidence>
<dbReference type="EMBL" id="GBXM01049183">
    <property type="protein sequence ID" value="JAH59394.1"/>
    <property type="molecule type" value="Transcribed_RNA"/>
</dbReference>
<reference evidence="1" key="1">
    <citation type="submission" date="2014-11" db="EMBL/GenBank/DDBJ databases">
        <authorList>
            <person name="Amaro Gonzalez C."/>
        </authorList>
    </citation>
    <scope>NUCLEOTIDE SEQUENCE</scope>
</reference>
<proteinExistence type="predicted"/>
<organism evidence="1">
    <name type="scientific">Anguilla anguilla</name>
    <name type="common">European freshwater eel</name>
    <name type="synonym">Muraena anguilla</name>
    <dbReference type="NCBI Taxonomy" id="7936"/>
    <lineage>
        <taxon>Eukaryota</taxon>
        <taxon>Metazoa</taxon>
        <taxon>Chordata</taxon>
        <taxon>Craniata</taxon>
        <taxon>Vertebrata</taxon>
        <taxon>Euteleostomi</taxon>
        <taxon>Actinopterygii</taxon>
        <taxon>Neopterygii</taxon>
        <taxon>Teleostei</taxon>
        <taxon>Anguilliformes</taxon>
        <taxon>Anguillidae</taxon>
        <taxon>Anguilla</taxon>
    </lineage>
</organism>